<gene>
    <name evidence="3" type="ORF">LJD61_05535</name>
</gene>
<dbReference type="Pfam" id="PF13556">
    <property type="entry name" value="HTH_30"/>
    <property type="match status" value="1"/>
</dbReference>
<organism evidence="3 4">
    <name type="scientific">Lutispora saccharofermentans</name>
    <dbReference type="NCBI Taxonomy" id="3024236"/>
    <lineage>
        <taxon>Bacteria</taxon>
        <taxon>Bacillati</taxon>
        <taxon>Bacillota</taxon>
        <taxon>Clostridia</taxon>
        <taxon>Lutisporales</taxon>
        <taxon>Lutisporaceae</taxon>
        <taxon>Lutispora</taxon>
    </lineage>
</organism>
<dbReference type="InterPro" id="IPR025736">
    <property type="entry name" value="PucR_C-HTH_dom"/>
</dbReference>
<dbReference type="Gene3D" id="1.10.10.2840">
    <property type="entry name" value="PucR C-terminal helix-turn-helix domain"/>
    <property type="match status" value="1"/>
</dbReference>
<name>A0ABT1NFS5_9FIRM</name>
<reference evidence="3 4" key="1">
    <citation type="submission" date="2021-10" db="EMBL/GenBank/DDBJ databases">
        <title>Lutispora strain m25 sp. nov., a thermophilic, non-spore-forming bacterium isolated from a lab-scale methanogenic bioreactor digesting anaerobic sludge.</title>
        <authorList>
            <person name="El Houari A."/>
            <person name="Mcdonald J."/>
        </authorList>
    </citation>
    <scope>NUCLEOTIDE SEQUENCE [LARGE SCALE GENOMIC DNA]</scope>
    <source>
        <strain evidence="4">m25</strain>
    </source>
</reference>
<dbReference type="Pfam" id="PF07905">
    <property type="entry name" value="PucR"/>
    <property type="match status" value="1"/>
</dbReference>
<dbReference type="PANTHER" id="PTHR33744">
    <property type="entry name" value="CARBOHYDRATE DIACID REGULATOR"/>
    <property type="match status" value="1"/>
</dbReference>
<evidence type="ECO:0000259" key="2">
    <source>
        <dbReference type="Pfam" id="PF13556"/>
    </source>
</evidence>
<keyword evidence="4" id="KW-1185">Reference proteome</keyword>
<dbReference type="Proteomes" id="UP001651880">
    <property type="component" value="Unassembled WGS sequence"/>
</dbReference>
<sequence>MNDDIKNIIVDMKKVKTDYAQESLSVEEVLNLPTLNGYKLLAGGTGLQKRCKNMTILETPEGISWLQGEEFLITAGYAFTNNEHFKKAMLIDANCRGVSAIAIKENRYFGEISQELIEQANKFEIPLIQIPYDVIYTSAIASFYNMLFYRKNEYILKLNDIYEKLLNLSFENKDIDGIIYSLSNLSNSNVFLFDGSLNLMCYNIINASSFDRLSAISPFNKRGIELIRHIKDYTLNEELYGSFVSMYPILIRNKNVAYVYIINDFKLDKLAQSSIEYGISIIAMKLELDQTTSIAKTRINKTLLEIMLNNNKLPDGFYQNAELNLNWNYEGFIFGLCIKLYVKEDNNIEDCKFIIYNCLNNIIEKNNYLSTDKNTEIFLFIKINSGCYLEDFISSLVERIKIYEDIFTYSIGVSKPYKDIRSIKRLYDEAYLAILFSNCDIIYYNTLDTIKLLYPLKEDKKIQEYYNRTIKKLEKYDEEHGTNLLETIEVYLKYNLKKTTVSRKLYIHVETLRYRLNRIEEITGYSLDDSEGLFALQLGIKLKRLIKVN</sequence>
<dbReference type="InterPro" id="IPR012914">
    <property type="entry name" value="PucR_dom"/>
</dbReference>
<dbReference type="RefSeq" id="WP_255226528.1">
    <property type="nucleotide sequence ID" value="NZ_JAJEKE010000003.1"/>
</dbReference>
<proteinExistence type="predicted"/>
<dbReference type="InterPro" id="IPR042070">
    <property type="entry name" value="PucR_C-HTH_sf"/>
</dbReference>
<comment type="caution">
    <text evidence="3">The sequence shown here is derived from an EMBL/GenBank/DDBJ whole genome shotgun (WGS) entry which is preliminary data.</text>
</comment>
<evidence type="ECO:0000259" key="1">
    <source>
        <dbReference type="Pfam" id="PF07905"/>
    </source>
</evidence>
<dbReference type="InterPro" id="IPR051448">
    <property type="entry name" value="CdaR-like_regulators"/>
</dbReference>
<evidence type="ECO:0000313" key="3">
    <source>
        <dbReference type="EMBL" id="MCQ1529008.1"/>
    </source>
</evidence>
<accession>A0ABT1NFS5</accession>
<protein>
    <submittedName>
        <fullName evidence="3">PucR family transcriptional regulator ligand-binding domain-containing protein</fullName>
    </submittedName>
</protein>
<evidence type="ECO:0000313" key="4">
    <source>
        <dbReference type="Proteomes" id="UP001651880"/>
    </source>
</evidence>
<feature type="domain" description="Purine catabolism PurC-like" evidence="1">
    <location>
        <begin position="28"/>
        <end position="144"/>
    </location>
</feature>
<dbReference type="EMBL" id="JAJEKE010000003">
    <property type="protein sequence ID" value="MCQ1529008.1"/>
    <property type="molecule type" value="Genomic_DNA"/>
</dbReference>
<feature type="domain" description="PucR C-terminal helix-turn-helix" evidence="2">
    <location>
        <begin position="484"/>
        <end position="541"/>
    </location>
</feature>
<dbReference type="PANTHER" id="PTHR33744:SF1">
    <property type="entry name" value="DNA-BINDING TRANSCRIPTIONAL ACTIVATOR ADER"/>
    <property type="match status" value="1"/>
</dbReference>